<dbReference type="NCBIfam" id="TIGR00855">
    <property type="entry name" value="L12"/>
    <property type="match status" value="1"/>
</dbReference>
<dbReference type="SUPFAM" id="SSF54736">
    <property type="entry name" value="ClpS-like"/>
    <property type="match status" value="1"/>
</dbReference>
<dbReference type="InterPro" id="IPR036235">
    <property type="entry name" value="Ribosomal_bL12_oligo_N_sf"/>
</dbReference>
<dbReference type="InterPro" id="IPR000206">
    <property type="entry name" value="Ribosomal_bL12"/>
</dbReference>
<dbReference type="PATRIC" id="fig|89059.3.peg.1532"/>
<protein>
    <recommendedName>
        <fullName evidence="4">Large ribosomal subunit protein bL12</fullName>
    </recommendedName>
</protein>
<dbReference type="InterPro" id="IPR014719">
    <property type="entry name" value="Ribosomal_bL12_C/ClpS-like"/>
</dbReference>
<comment type="caution">
    <text evidence="7">The sequence shown here is derived from an EMBL/GenBank/DDBJ whole genome shotgun (WGS) entry which is preliminary data.</text>
</comment>
<dbReference type="Gene3D" id="3.30.1390.10">
    <property type="match status" value="1"/>
</dbReference>
<dbReference type="PANTHER" id="PTHR45987:SF4">
    <property type="entry name" value="LARGE RIBOSOMAL SUBUNIT PROTEIN BL12M"/>
    <property type="match status" value="1"/>
</dbReference>
<proteinExistence type="inferred from homology"/>
<reference evidence="7 8" key="1">
    <citation type="journal article" date="2015" name="Genome Announc.">
        <title>Expanding the biotechnology potential of lactobacilli through comparative genomics of 213 strains and associated genera.</title>
        <authorList>
            <person name="Sun Z."/>
            <person name="Harris H.M."/>
            <person name="McCann A."/>
            <person name="Guo C."/>
            <person name="Argimon S."/>
            <person name="Zhang W."/>
            <person name="Yang X."/>
            <person name="Jeffery I.B."/>
            <person name="Cooney J.C."/>
            <person name="Kagawa T.F."/>
            <person name="Liu W."/>
            <person name="Song Y."/>
            <person name="Salvetti E."/>
            <person name="Wrobel A."/>
            <person name="Rasinkangas P."/>
            <person name="Parkhill J."/>
            <person name="Rea M.C."/>
            <person name="O'Sullivan O."/>
            <person name="Ritari J."/>
            <person name="Douillard F.P."/>
            <person name="Paul Ross R."/>
            <person name="Yang R."/>
            <person name="Briner A.E."/>
            <person name="Felis G.E."/>
            <person name="de Vos W.M."/>
            <person name="Barrangou R."/>
            <person name="Klaenhammer T.R."/>
            <person name="Caufield P.W."/>
            <person name="Cui Y."/>
            <person name="Zhang H."/>
            <person name="O'Toole P.W."/>
        </authorList>
    </citation>
    <scope>NUCLEOTIDE SEQUENCE [LARGE SCALE GENOMIC DNA]</scope>
    <source>
        <strain evidence="7 8">DSM 15353</strain>
    </source>
</reference>
<evidence type="ECO:0000256" key="3">
    <source>
        <dbReference type="ARBA" id="ARBA00023274"/>
    </source>
</evidence>
<feature type="domain" description="Large ribosomal subunit protein bL12 C-terminal" evidence="5">
    <location>
        <begin position="65"/>
        <end position="131"/>
    </location>
</feature>
<evidence type="ECO:0000259" key="6">
    <source>
        <dbReference type="Pfam" id="PF16320"/>
    </source>
</evidence>
<dbReference type="Pfam" id="PF16320">
    <property type="entry name" value="Ribosomal_L12_N"/>
    <property type="match status" value="1"/>
</dbReference>
<accession>A0A0R2K2A5</accession>
<dbReference type="GO" id="GO:0006412">
    <property type="term" value="P:translation"/>
    <property type="evidence" value="ECO:0007669"/>
    <property type="project" value="UniProtKB-UniRule"/>
</dbReference>
<comment type="subunit">
    <text evidence="4">Homodimer. Part of the ribosomal stalk of the 50S ribosomal subunit. Forms a multimeric L10(L12)X complex, where L10 forms an elongated spine to which 2 to 4 L12 dimers bind in a sequential fashion. Binds GTP-bound translation factors.</text>
</comment>
<dbReference type="SUPFAM" id="SSF48300">
    <property type="entry name" value="Ribosomal protein L7/12, oligomerisation (N-terminal) domain"/>
    <property type="match status" value="1"/>
</dbReference>
<dbReference type="InterPro" id="IPR008932">
    <property type="entry name" value="Ribosomal_bL12_oligo"/>
</dbReference>
<dbReference type="Gene3D" id="1.20.5.710">
    <property type="entry name" value="Single helix bin"/>
    <property type="match status" value="1"/>
</dbReference>
<evidence type="ECO:0000259" key="5">
    <source>
        <dbReference type="Pfam" id="PF00542"/>
    </source>
</evidence>
<gene>
    <name evidence="4" type="primary">rplL</name>
    <name evidence="7" type="ORF">IV43_GL001429</name>
</gene>
<evidence type="ECO:0000313" key="8">
    <source>
        <dbReference type="Proteomes" id="UP000051491"/>
    </source>
</evidence>
<dbReference type="EMBL" id="JQBK01000040">
    <property type="protein sequence ID" value="KRN83727.1"/>
    <property type="molecule type" value="Genomic_DNA"/>
</dbReference>
<name>A0A0R2K2A5_9LACO</name>
<dbReference type="InterPro" id="IPR013823">
    <property type="entry name" value="Ribosomal_bL12_C"/>
</dbReference>
<evidence type="ECO:0000256" key="2">
    <source>
        <dbReference type="ARBA" id="ARBA00022980"/>
    </source>
</evidence>
<dbReference type="STRING" id="89059.LAC1533_1693"/>
<comment type="similarity">
    <text evidence="1 4">Belongs to the bacterial ribosomal protein bL12 family.</text>
</comment>
<organism evidence="7 8">
    <name type="scientific">Ligilactobacillus acidipiscis</name>
    <dbReference type="NCBI Taxonomy" id="89059"/>
    <lineage>
        <taxon>Bacteria</taxon>
        <taxon>Bacillati</taxon>
        <taxon>Bacillota</taxon>
        <taxon>Bacilli</taxon>
        <taxon>Lactobacillales</taxon>
        <taxon>Lactobacillaceae</taxon>
        <taxon>Ligilactobacillus</taxon>
    </lineage>
</organism>
<keyword evidence="3 4" id="KW-0687">Ribonucleoprotein</keyword>
<keyword evidence="2 4" id="KW-0689">Ribosomal protein</keyword>
<dbReference type="PANTHER" id="PTHR45987">
    <property type="entry name" value="39S RIBOSOMAL PROTEIN L12"/>
    <property type="match status" value="1"/>
</dbReference>
<evidence type="ECO:0000256" key="4">
    <source>
        <dbReference type="HAMAP-Rule" id="MF_00368"/>
    </source>
</evidence>
<dbReference type="GO" id="GO:0022625">
    <property type="term" value="C:cytosolic large ribosomal subunit"/>
    <property type="evidence" value="ECO:0007669"/>
    <property type="project" value="TreeGrafter"/>
</dbReference>
<comment type="function">
    <text evidence="4">Forms part of the ribosomal stalk which helps the ribosome interact with GTP-bound translation factors. Is thus essential for accurate translation.</text>
</comment>
<dbReference type="HAMAP" id="MF_00368">
    <property type="entry name" value="Ribosomal_bL12"/>
    <property type="match status" value="1"/>
</dbReference>
<dbReference type="GO" id="GO:0003729">
    <property type="term" value="F:mRNA binding"/>
    <property type="evidence" value="ECO:0007669"/>
    <property type="project" value="TreeGrafter"/>
</dbReference>
<sequence length="131" mass="13537">MIKNLEENKMALDTEKIIADLKEASILELNDLVSAIEEEFGVSAAAPVAAAGAAGGDAAAEQTEFDVELASEGTAKVKTIKAVKDITGLGLKDAKGLVDNVPSVIKEGASKEEAEDIKAKLEDVGATVNLK</sequence>
<dbReference type="GO" id="GO:0003735">
    <property type="term" value="F:structural constituent of ribosome"/>
    <property type="evidence" value="ECO:0007669"/>
    <property type="project" value="InterPro"/>
</dbReference>
<evidence type="ECO:0000313" key="7">
    <source>
        <dbReference type="EMBL" id="KRN83727.1"/>
    </source>
</evidence>
<dbReference type="AlphaFoldDB" id="A0A0R2K2A5"/>
<dbReference type="CDD" id="cd00387">
    <property type="entry name" value="Ribosomal_L7_L12"/>
    <property type="match status" value="1"/>
</dbReference>
<evidence type="ECO:0000256" key="1">
    <source>
        <dbReference type="ARBA" id="ARBA00007197"/>
    </source>
</evidence>
<dbReference type="Proteomes" id="UP000051491">
    <property type="component" value="Unassembled WGS sequence"/>
</dbReference>
<dbReference type="FunFam" id="3.30.1390.10:FF:000001">
    <property type="entry name" value="50S ribosomal protein L7/L12"/>
    <property type="match status" value="1"/>
</dbReference>
<dbReference type="Pfam" id="PF00542">
    <property type="entry name" value="Ribosomal_L12"/>
    <property type="match status" value="1"/>
</dbReference>
<feature type="domain" description="Large ribosomal subunit protein bL12 oligomerization" evidence="6">
    <location>
        <begin position="14"/>
        <end position="60"/>
    </location>
</feature>